<dbReference type="HAMAP" id="MF_02087">
    <property type="entry name" value="PLP_homeostasis"/>
    <property type="match status" value="1"/>
</dbReference>
<comment type="function">
    <text evidence="2">Pyridoxal 5'-phosphate (PLP)-binding protein, which is involved in PLP homeostasis.</text>
</comment>
<dbReference type="GO" id="GO:0030170">
    <property type="term" value="F:pyridoxal phosphate binding"/>
    <property type="evidence" value="ECO:0007669"/>
    <property type="project" value="UniProtKB-UniRule"/>
</dbReference>
<keyword evidence="7" id="KW-1185">Reference proteome</keyword>
<dbReference type="PANTHER" id="PTHR10146">
    <property type="entry name" value="PROLINE SYNTHETASE CO-TRANSCRIBED BACTERIAL HOMOLOG PROTEIN"/>
    <property type="match status" value="1"/>
</dbReference>
<dbReference type="NCBIfam" id="TIGR00044">
    <property type="entry name" value="YggS family pyridoxal phosphate-dependent enzyme"/>
    <property type="match status" value="1"/>
</dbReference>
<dbReference type="SUPFAM" id="SSF51419">
    <property type="entry name" value="PLP-binding barrel"/>
    <property type="match status" value="1"/>
</dbReference>
<dbReference type="Proteomes" id="UP000318542">
    <property type="component" value="Unassembled WGS sequence"/>
</dbReference>
<name>A0A554X2F7_9BURK</name>
<evidence type="ECO:0000256" key="2">
    <source>
        <dbReference type="HAMAP-Rule" id="MF_02087"/>
    </source>
</evidence>
<dbReference type="OrthoDB" id="9804072at2"/>
<dbReference type="PIRSF" id="PIRSF004848">
    <property type="entry name" value="YBL036c_PLPDEIII"/>
    <property type="match status" value="1"/>
</dbReference>
<dbReference type="InterPro" id="IPR011078">
    <property type="entry name" value="PyrdxlP_homeostasis"/>
</dbReference>
<dbReference type="EMBL" id="VJOL01000017">
    <property type="protein sequence ID" value="TSE30022.1"/>
    <property type="molecule type" value="Genomic_DNA"/>
</dbReference>
<dbReference type="RefSeq" id="WP_143901854.1">
    <property type="nucleotide sequence ID" value="NZ_VJOL01000017.1"/>
</dbReference>
<dbReference type="CDD" id="cd06824">
    <property type="entry name" value="PLPDE_III_Yggs_like"/>
    <property type="match status" value="1"/>
</dbReference>
<evidence type="ECO:0000313" key="6">
    <source>
        <dbReference type="EMBL" id="TSE30022.1"/>
    </source>
</evidence>
<protein>
    <recommendedName>
        <fullName evidence="2">Pyridoxal phosphate homeostasis protein</fullName>
        <shortName evidence="2">PLP homeostasis protein</shortName>
    </recommendedName>
</protein>
<dbReference type="PANTHER" id="PTHR10146:SF14">
    <property type="entry name" value="PYRIDOXAL PHOSPHATE HOMEOSTASIS PROTEIN"/>
    <property type="match status" value="1"/>
</dbReference>
<evidence type="ECO:0000256" key="3">
    <source>
        <dbReference type="PIRSR" id="PIRSR004848-1"/>
    </source>
</evidence>
<comment type="caution">
    <text evidence="6">The sequence shown here is derived from an EMBL/GenBank/DDBJ whole genome shotgun (WGS) entry which is preliminary data.</text>
</comment>
<dbReference type="AlphaFoldDB" id="A0A554X2F7"/>
<evidence type="ECO:0000256" key="1">
    <source>
        <dbReference type="ARBA" id="ARBA00022898"/>
    </source>
</evidence>
<dbReference type="Pfam" id="PF01168">
    <property type="entry name" value="Ala_racemase_N"/>
    <property type="match status" value="1"/>
</dbReference>
<accession>A0A554X2F7</accession>
<evidence type="ECO:0000259" key="5">
    <source>
        <dbReference type="Pfam" id="PF01168"/>
    </source>
</evidence>
<sequence>MATIADKLQAVRARIDAACRAAAREPASVTLLAVSKTFGPEAVAAAAAAGQRAFGENYVQEGVEKIVALRAAGVTGLQWHCIGPLQSNKTRPVAEHFDWVQSVDRLKIAQRLSAQRPAQLPPLQVCIQVNVDGGPTKAGVAPEQAVALAQAVAELPGLRLRGLMCIPDPQPDPAAMLAVFADAAALFARVRTALGDPPAFDTLSMGMSDDLELAIAAGSTMVRVGSAIFGRRAYAAAPA</sequence>
<comment type="similarity">
    <text evidence="2 4">Belongs to the pyridoxal phosphate-binding protein YggS/PROSC family.</text>
</comment>
<gene>
    <name evidence="6" type="ORF">Tther_01156</name>
</gene>
<dbReference type="FunFam" id="3.20.20.10:FF:000018">
    <property type="entry name" value="Pyridoxal phosphate homeostasis protein"/>
    <property type="match status" value="1"/>
</dbReference>
<evidence type="ECO:0000313" key="7">
    <source>
        <dbReference type="Proteomes" id="UP000318542"/>
    </source>
</evidence>
<feature type="modified residue" description="N6-(pyridoxal phosphate)lysine" evidence="2 3">
    <location>
        <position position="36"/>
    </location>
</feature>
<keyword evidence="1 2" id="KW-0663">Pyridoxal phosphate</keyword>
<reference evidence="6 7" key="1">
    <citation type="submission" date="2019-07" db="EMBL/GenBank/DDBJ databases">
        <title>Tepidimonas thermarum AA-1 draft genome.</title>
        <authorList>
            <person name="Da Costa M.S."/>
            <person name="Froufe H.J.C."/>
            <person name="Egas C."/>
            <person name="Albuquerque L."/>
        </authorList>
    </citation>
    <scope>NUCLEOTIDE SEQUENCE [LARGE SCALE GENOMIC DNA]</scope>
    <source>
        <strain evidence="6 7">AA-1</strain>
    </source>
</reference>
<dbReference type="InterPro" id="IPR029066">
    <property type="entry name" value="PLP-binding_barrel"/>
</dbReference>
<comment type="cofactor">
    <cofactor evidence="3">
        <name>pyridoxal 5'-phosphate</name>
        <dbReference type="ChEBI" id="CHEBI:597326"/>
    </cofactor>
</comment>
<proteinExistence type="inferred from homology"/>
<dbReference type="InterPro" id="IPR001608">
    <property type="entry name" value="Ala_racemase_N"/>
</dbReference>
<feature type="domain" description="Alanine racemase N-terminal" evidence="5">
    <location>
        <begin position="8"/>
        <end position="231"/>
    </location>
</feature>
<organism evidence="6 7">
    <name type="scientific">Tepidimonas thermarum</name>
    <dbReference type="NCBI Taxonomy" id="335431"/>
    <lineage>
        <taxon>Bacteria</taxon>
        <taxon>Pseudomonadati</taxon>
        <taxon>Pseudomonadota</taxon>
        <taxon>Betaproteobacteria</taxon>
        <taxon>Burkholderiales</taxon>
        <taxon>Tepidimonas</taxon>
    </lineage>
</organism>
<evidence type="ECO:0000256" key="4">
    <source>
        <dbReference type="RuleBase" id="RU004514"/>
    </source>
</evidence>
<dbReference type="Gene3D" id="3.20.20.10">
    <property type="entry name" value="Alanine racemase"/>
    <property type="match status" value="1"/>
</dbReference>